<dbReference type="Pfam" id="PF04851">
    <property type="entry name" value="ResIII"/>
    <property type="match status" value="1"/>
</dbReference>
<reference evidence="4" key="1">
    <citation type="submission" date="2016-10" db="EMBL/GenBank/DDBJ databases">
        <authorList>
            <person name="Varghese N."/>
            <person name="Submissions S."/>
        </authorList>
    </citation>
    <scope>NUCLEOTIDE SEQUENCE [LARGE SCALE GENOMIC DNA]</scope>
    <source>
        <strain evidence="4">DSM 23313</strain>
    </source>
</reference>
<dbReference type="GO" id="GO:0003677">
    <property type="term" value="F:DNA binding"/>
    <property type="evidence" value="ECO:0007669"/>
    <property type="project" value="InterPro"/>
</dbReference>
<dbReference type="InterPro" id="IPR003593">
    <property type="entry name" value="AAA+_ATPase"/>
</dbReference>
<dbReference type="PANTHER" id="PTHR47396:SF1">
    <property type="entry name" value="ATP-DEPENDENT HELICASE IRC3-RELATED"/>
    <property type="match status" value="1"/>
</dbReference>
<evidence type="ECO:0000256" key="1">
    <source>
        <dbReference type="SAM" id="Phobius"/>
    </source>
</evidence>
<dbReference type="GO" id="GO:0005524">
    <property type="term" value="F:ATP binding"/>
    <property type="evidence" value="ECO:0007669"/>
    <property type="project" value="InterPro"/>
</dbReference>
<keyword evidence="1" id="KW-1133">Transmembrane helix</keyword>
<keyword evidence="1" id="KW-0472">Membrane</keyword>
<name>A0A1G8C402_9FLAO</name>
<gene>
    <name evidence="3" type="ORF">SAMN05421818_103110</name>
</gene>
<dbReference type="Gene3D" id="3.40.50.300">
    <property type="entry name" value="P-loop containing nucleotide triphosphate hydrolases"/>
    <property type="match status" value="2"/>
</dbReference>
<feature type="transmembrane region" description="Helical" evidence="1">
    <location>
        <begin position="729"/>
        <end position="746"/>
    </location>
</feature>
<protein>
    <submittedName>
        <fullName evidence="3">Helicase conserved C-terminal domain-containing protein</fullName>
    </submittedName>
</protein>
<dbReference type="PROSITE" id="PS51192">
    <property type="entry name" value="HELICASE_ATP_BIND_1"/>
    <property type="match status" value="1"/>
</dbReference>
<keyword evidence="3" id="KW-0347">Helicase</keyword>
<accession>A0A1G8C402</accession>
<feature type="transmembrane region" description="Helical" evidence="1">
    <location>
        <begin position="697"/>
        <end position="723"/>
    </location>
</feature>
<dbReference type="CDD" id="cd18785">
    <property type="entry name" value="SF2_C"/>
    <property type="match status" value="1"/>
</dbReference>
<dbReference type="AlphaFoldDB" id="A0A1G8C402"/>
<dbReference type="SMART" id="SM00487">
    <property type="entry name" value="DEXDc"/>
    <property type="match status" value="1"/>
</dbReference>
<proteinExistence type="predicted"/>
<keyword evidence="1" id="KW-0812">Transmembrane</keyword>
<feature type="domain" description="Helicase ATP-binding" evidence="2">
    <location>
        <begin position="25"/>
        <end position="205"/>
    </location>
</feature>
<evidence type="ECO:0000313" key="3">
    <source>
        <dbReference type="EMBL" id="SDH40085.1"/>
    </source>
</evidence>
<dbReference type="Proteomes" id="UP000243588">
    <property type="component" value="Unassembled WGS sequence"/>
</dbReference>
<dbReference type="InterPro" id="IPR027417">
    <property type="entry name" value="P-loop_NTPase"/>
</dbReference>
<dbReference type="InterPro" id="IPR014001">
    <property type="entry name" value="Helicase_ATP-bd"/>
</dbReference>
<keyword evidence="3" id="KW-0547">Nucleotide-binding</keyword>
<evidence type="ECO:0000313" key="4">
    <source>
        <dbReference type="Proteomes" id="UP000243588"/>
    </source>
</evidence>
<dbReference type="STRING" id="702745.SAMN05421818_103110"/>
<dbReference type="RefSeq" id="WP_090405696.1">
    <property type="nucleotide sequence ID" value="NZ_FNDQ01000003.1"/>
</dbReference>
<keyword evidence="3" id="KW-0067">ATP-binding</keyword>
<dbReference type="GO" id="GO:0004386">
    <property type="term" value="F:helicase activity"/>
    <property type="evidence" value="ECO:0007669"/>
    <property type="project" value="UniProtKB-KW"/>
</dbReference>
<dbReference type="SUPFAM" id="SSF52540">
    <property type="entry name" value="P-loop containing nucleoside triphosphate hydrolases"/>
    <property type="match status" value="1"/>
</dbReference>
<evidence type="ECO:0000259" key="2">
    <source>
        <dbReference type="PROSITE" id="PS51192"/>
    </source>
</evidence>
<organism evidence="3 4">
    <name type="scientific">Myroides phaeus</name>
    <dbReference type="NCBI Taxonomy" id="702745"/>
    <lineage>
        <taxon>Bacteria</taxon>
        <taxon>Pseudomonadati</taxon>
        <taxon>Bacteroidota</taxon>
        <taxon>Flavobacteriia</taxon>
        <taxon>Flavobacteriales</taxon>
        <taxon>Flavobacteriaceae</taxon>
        <taxon>Myroides</taxon>
    </lineage>
</organism>
<keyword evidence="3" id="KW-0378">Hydrolase</keyword>
<keyword evidence="4" id="KW-1185">Reference proteome</keyword>
<dbReference type="InterPro" id="IPR006935">
    <property type="entry name" value="Helicase/UvrB_N"/>
</dbReference>
<dbReference type="GO" id="GO:0005829">
    <property type="term" value="C:cytosol"/>
    <property type="evidence" value="ECO:0007669"/>
    <property type="project" value="TreeGrafter"/>
</dbReference>
<dbReference type="EMBL" id="FNDQ01000003">
    <property type="protein sequence ID" value="SDH40085.1"/>
    <property type="molecule type" value="Genomic_DNA"/>
</dbReference>
<sequence>MKEFPSHICFKYTWRSYQQKVLDQLDQHLSDDKLHIVAPPGSGKTVLGLEVMLRLNKPTLILAPTLAVRNQWVERFCELFLQVDEVPNWISRDLYKSQFLTVSTYQGLHAAFNNLKEEEEVLEEEEVERTVSYGNRNGDNIIQLLQEVGISTIIVDEAHHLKKEWWKSLDFLEQKLSPTVVGLTATPPYDVTGFEWNRYISLNGPIDEEIFVPELIGEGDLCPHQDYIYFSMPELHEREAILEIRNNVHEIYTKLRQNGELIADLEQTPVYQNPMEYLDWIYENLANYMACLVLINDFRGTLPSVHLEVLGDEEATVPILTYEWMEKALNFYCFRGKIFFEDIEGYEERVEKIINRLRRYGAMEHRQIRFGNSKKENGLLNASVNKLSSILDIVNFEEQCLQDQLRLVILADYIRKEYHVQKEINDSTLSKVGVVSIFEHLRRNTSYTTKLGVLTGALVIIPVSAKERLVTLMQERNIREVAILPVAYDSSYIEISIREHFKNDVIHLITRLFEEGEIKVLVGTKALLGEGWDAPAINALILASAVGSYVSSNQMRGRAIRTERNNPTKTANIWHLVCLDPDVEHGGNDRNVLSRRFRGFVGISNHEEEEQVVISNGTQRLLLPYSLQTYEEIAEQNKRTFEQAKNREALYSRWNEGIAKGTDLVHTIKIPFIPTQDNRTLESVKAFYTRKTIANALFSLGVLIGTFLINQFYFLMLNVVIWGDMNKEGFLFWLFNTFFMGVFLKFGKKAYRNYKIARKYRDISLDVLDIATALLDTLCKFELIATPKEEIEIISRIDVFGSIYCVVKGTTVLEGNLFVSCLNEILAPIDNPRYVIERRSFLAHADSYSDFHAVPECLGMNRKMVDYFAGRWAKYVGPTRIVYTRTPEGRSELLSCRVDALSNQLADNGIREENVWV</sequence>
<dbReference type="SMART" id="SM00382">
    <property type="entry name" value="AAA"/>
    <property type="match status" value="1"/>
</dbReference>
<dbReference type="GO" id="GO:0016787">
    <property type="term" value="F:hydrolase activity"/>
    <property type="evidence" value="ECO:0007669"/>
    <property type="project" value="InterPro"/>
</dbReference>
<dbReference type="InterPro" id="IPR050742">
    <property type="entry name" value="Helicase_Restrict-Modif_Enz"/>
</dbReference>
<dbReference type="PANTHER" id="PTHR47396">
    <property type="entry name" value="TYPE I RESTRICTION ENZYME ECOKI R PROTEIN"/>
    <property type="match status" value="1"/>
</dbReference>